<dbReference type="AlphaFoldDB" id="A0A2R4C5W9"/>
<evidence type="ECO:0000313" key="1">
    <source>
        <dbReference type="EMBL" id="AVR94971.1"/>
    </source>
</evidence>
<gene>
    <name evidence="1" type="ORF">C9I28_03995</name>
</gene>
<accession>A0A2R4C5W9</accession>
<dbReference type="KEGG" id="masz:C9I28_03995"/>
<evidence type="ECO:0000313" key="2">
    <source>
        <dbReference type="Proteomes" id="UP000240505"/>
    </source>
</evidence>
<proteinExistence type="predicted"/>
<sequence length="579" mass="62096">MRAPDRADVALAPPCHALDDAAAGQLFNAATRQVPVRLHRRPEARVVWVNPRALHEDPARPAAVRQPEAYGAHLIEHVACVSDAPAAGMRHDDGAVTGWADRYGGSGIGLNGGSGRAAVIGAYHVKGTGPTPLIGAGTDRAHASGGAYLEECLREAILSELVAAEFPHGAVPTLGILDTGLVQHWPQAVPPCSEPRTLLVRPVFLRPAHFERAHQFADGDPLGGARDEERVARFFDHASRCFGRAGLDALYHTLWSRWAAQMAYAWVHRLPHCGDSTSNICFDGRLVDFGAMAAMPGWASIGTIWGELPFGDELALLPRTAPVLARHWGRHVDPAFATPEAVMALLQAARQRYCEVVNIEVLRLCGLDRSRAQAVAQAEQAATGPGSLGNVIARLISHYRREHATIFDGTPALRQPWDITAVWQPSVPPHLAGLRRLLARHVPDAGEEVQARAAFRARGRPALFRETLKATLHAALGAGLAGAAAPEVDAYICRQIVDNRRDGADDPADAVPIGFARNGDSAYALFRHAASGRRFAILEWGVGPEGAARRRPLDEISDRSLVFGDGGMFEGAVSSWPGA</sequence>
<protein>
    <submittedName>
        <fullName evidence="1">Uncharacterized protein</fullName>
    </submittedName>
</protein>
<dbReference type="RefSeq" id="WP_107140322.1">
    <property type="nucleotide sequence ID" value="NZ_CP028324.1"/>
</dbReference>
<dbReference type="OrthoDB" id="8482295at2"/>
<reference evidence="1 2" key="1">
    <citation type="submission" date="2018-03" db="EMBL/GenBank/DDBJ databases">
        <title>Massilia armeniaca sp. nov., isolated from desert soil.</title>
        <authorList>
            <person name="Huang H."/>
            <person name="Ren M."/>
        </authorList>
    </citation>
    <scope>NUCLEOTIDE SEQUENCE [LARGE SCALE GENOMIC DNA]</scope>
    <source>
        <strain evidence="1 2">ZMN-3</strain>
    </source>
</reference>
<name>A0A2R4C5W9_9BURK</name>
<keyword evidence="2" id="KW-1185">Reference proteome</keyword>
<organism evidence="1 2">
    <name type="scientific">Pseudoduganella armeniaca</name>
    <dbReference type="NCBI Taxonomy" id="2072590"/>
    <lineage>
        <taxon>Bacteria</taxon>
        <taxon>Pseudomonadati</taxon>
        <taxon>Pseudomonadota</taxon>
        <taxon>Betaproteobacteria</taxon>
        <taxon>Burkholderiales</taxon>
        <taxon>Oxalobacteraceae</taxon>
        <taxon>Telluria group</taxon>
        <taxon>Pseudoduganella</taxon>
    </lineage>
</organism>
<dbReference type="Proteomes" id="UP000240505">
    <property type="component" value="Chromosome"/>
</dbReference>
<dbReference type="EMBL" id="CP028324">
    <property type="protein sequence ID" value="AVR94971.1"/>
    <property type="molecule type" value="Genomic_DNA"/>
</dbReference>